<evidence type="ECO:0000313" key="1">
    <source>
        <dbReference type="EMBL" id="MDA0633442.1"/>
    </source>
</evidence>
<gene>
    <name evidence="1" type="ORF">OUY22_08425</name>
</gene>
<keyword evidence="2" id="KW-1185">Reference proteome</keyword>
<name>A0ABT4S877_9ACTN</name>
<dbReference type="Proteomes" id="UP001144036">
    <property type="component" value="Unassembled WGS sequence"/>
</dbReference>
<organism evidence="1 2">
    <name type="scientific">Nonomuraea corallina</name>
    <dbReference type="NCBI Taxonomy" id="2989783"/>
    <lineage>
        <taxon>Bacteria</taxon>
        <taxon>Bacillati</taxon>
        <taxon>Actinomycetota</taxon>
        <taxon>Actinomycetes</taxon>
        <taxon>Streptosporangiales</taxon>
        <taxon>Streptosporangiaceae</taxon>
        <taxon>Nonomuraea</taxon>
    </lineage>
</organism>
<reference evidence="1" key="1">
    <citation type="submission" date="2022-11" db="EMBL/GenBank/DDBJ databases">
        <title>Nonomuraea corallina sp. nov., a new species of the genus Nonomuraea isolated from sea side sediment in Thai sea.</title>
        <authorList>
            <person name="Ngamcharungchit C."/>
            <person name="Matsumoto A."/>
            <person name="Suriyachadkun C."/>
            <person name="Panbangred W."/>
            <person name="Inahashi Y."/>
            <person name="Intra B."/>
        </authorList>
    </citation>
    <scope>NUCLEOTIDE SEQUENCE</scope>
    <source>
        <strain evidence="1">MCN248</strain>
    </source>
</reference>
<evidence type="ECO:0008006" key="3">
    <source>
        <dbReference type="Google" id="ProtNLM"/>
    </source>
</evidence>
<proteinExistence type="predicted"/>
<sequence>MRDRDPAQAQARAGPRPATRVFVNERVREGCGDCGRKSNCLSVRPVATEYGRKTRIHQASCNLDTSCLDGDTWRIG</sequence>
<comment type="caution">
    <text evidence="1">The sequence shown here is derived from an EMBL/GenBank/DDBJ whole genome shotgun (WGS) entry which is preliminary data.</text>
</comment>
<accession>A0ABT4S877</accession>
<evidence type="ECO:0000313" key="2">
    <source>
        <dbReference type="Proteomes" id="UP001144036"/>
    </source>
</evidence>
<protein>
    <recommendedName>
        <fullName evidence="3">4Fe-4S Wbl-type domain-containing protein</fullName>
    </recommendedName>
</protein>
<dbReference type="RefSeq" id="WP_270154249.1">
    <property type="nucleotide sequence ID" value="NZ_JAPNNL010000021.1"/>
</dbReference>
<dbReference type="EMBL" id="JAPNNL010000021">
    <property type="protein sequence ID" value="MDA0633442.1"/>
    <property type="molecule type" value="Genomic_DNA"/>
</dbReference>